<keyword evidence="1" id="KW-1133">Transmembrane helix</keyword>
<name>A0A8H3BS49_9AGAM</name>
<evidence type="ECO:0000313" key="4">
    <source>
        <dbReference type="Proteomes" id="UP000663846"/>
    </source>
</evidence>
<proteinExistence type="predicted"/>
<keyword evidence="1" id="KW-0812">Transmembrane</keyword>
<comment type="caution">
    <text evidence="3">The sequence shown here is derived from an EMBL/GenBank/DDBJ whole genome shotgun (WGS) entry which is preliminary data.</text>
</comment>
<keyword evidence="2" id="KW-0732">Signal</keyword>
<protein>
    <recommendedName>
        <fullName evidence="5">Nuclear fusion protein KAR5</fullName>
    </recommendedName>
</protein>
<feature type="signal peptide" evidence="2">
    <location>
        <begin position="1"/>
        <end position="23"/>
    </location>
</feature>
<organism evidence="3 4">
    <name type="scientific">Rhizoctonia solani</name>
    <dbReference type="NCBI Taxonomy" id="456999"/>
    <lineage>
        <taxon>Eukaryota</taxon>
        <taxon>Fungi</taxon>
        <taxon>Dikarya</taxon>
        <taxon>Basidiomycota</taxon>
        <taxon>Agaricomycotina</taxon>
        <taxon>Agaricomycetes</taxon>
        <taxon>Cantharellales</taxon>
        <taxon>Ceratobasidiaceae</taxon>
        <taxon>Rhizoctonia</taxon>
    </lineage>
</organism>
<accession>A0A8H3BS49</accession>
<sequence length="442" mass="49775">MSRTMNLKWIVVVYISFLPRALCLWGRDTGRSSTILSISDDRRDSSLEGSIHEDLGTMSEQLSALRLHSERSDCFRDASSILQSSCESLQFNPSERVRAQLCTSYRRLHEIDHAKSIYANITNEKIAFLSSLNGHYSRLHLRQMDLAKLTEIQARMDVLSSIILADAQALNRRAFVYLEEHLATIISEVQASLSLATTSTQTGIEATIRSLDTVALAWDSRLVMFNQRLDTIWEETFNRKMTLEQAIDSMRERVSQTDSQLELQLAAAERLQTLSSEASVSIEHANSQLLAVSDTLSKELGSLASVTQELQKNVTRMPDLMFKFNSAWLPGIFSPLCSIWSLRLPTWQAQLVMHFVGVGASGIQSSISALFTFICALLFVMTHAFRYASYMVGYILLRISKGGEKPIQSQKKSLIINTPRTYRRAQASRSRLASVLPRYETA</sequence>
<feature type="chain" id="PRO_5034239845" description="Nuclear fusion protein KAR5" evidence="2">
    <location>
        <begin position="24"/>
        <end position="442"/>
    </location>
</feature>
<keyword evidence="1" id="KW-0472">Membrane</keyword>
<evidence type="ECO:0008006" key="5">
    <source>
        <dbReference type="Google" id="ProtNLM"/>
    </source>
</evidence>
<feature type="transmembrane region" description="Helical" evidence="1">
    <location>
        <begin position="370"/>
        <end position="397"/>
    </location>
</feature>
<dbReference type="Proteomes" id="UP000663846">
    <property type="component" value="Unassembled WGS sequence"/>
</dbReference>
<dbReference type="EMBL" id="CAJMWS010000768">
    <property type="protein sequence ID" value="CAE6462263.1"/>
    <property type="molecule type" value="Genomic_DNA"/>
</dbReference>
<evidence type="ECO:0000256" key="2">
    <source>
        <dbReference type="SAM" id="SignalP"/>
    </source>
</evidence>
<evidence type="ECO:0000256" key="1">
    <source>
        <dbReference type="SAM" id="Phobius"/>
    </source>
</evidence>
<dbReference type="AlphaFoldDB" id="A0A8H3BS49"/>
<gene>
    <name evidence="3" type="ORF">RDB_LOCUS161397</name>
</gene>
<evidence type="ECO:0000313" key="3">
    <source>
        <dbReference type="EMBL" id="CAE6462263.1"/>
    </source>
</evidence>
<reference evidence="3" key="1">
    <citation type="submission" date="2021-01" db="EMBL/GenBank/DDBJ databases">
        <authorList>
            <person name="Kaushik A."/>
        </authorList>
    </citation>
    <scope>NUCLEOTIDE SEQUENCE</scope>
    <source>
        <strain evidence="3">AG1-1C</strain>
    </source>
</reference>